<dbReference type="OrthoDB" id="1951221at2"/>
<dbReference type="EMBL" id="JXKM01000004">
    <property type="protein sequence ID" value="OJG36051.1"/>
    <property type="molecule type" value="Genomic_DNA"/>
</dbReference>
<evidence type="ECO:0008006" key="3">
    <source>
        <dbReference type="Google" id="ProtNLM"/>
    </source>
</evidence>
<gene>
    <name evidence="1" type="ORF">RV00_GL002195</name>
</gene>
<proteinExistence type="predicted"/>
<comment type="caution">
    <text evidence="1">The sequence shown here is derived from an EMBL/GenBank/DDBJ whole genome shotgun (WGS) entry which is preliminary data.</text>
</comment>
<dbReference type="Proteomes" id="UP000183700">
    <property type="component" value="Unassembled WGS sequence"/>
</dbReference>
<name>A0A1L8SVF6_9ENTE</name>
<evidence type="ECO:0000313" key="2">
    <source>
        <dbReference type="Proteomes" id="UP000183700"/>
    </source>
</evidence>
<dbReference type="RefSeq" id="WP_071862006.1">
    <property type="nucleotide sequence ID" value="NZ_JBHLVS010000013.1"/>
</dbReference>
<accession>A0A1L8SVF6</accession>
<evidence type="ECO:0000313" key="1">
    <source>
        <dbReference type="EMBL" id="OJG36051.1"/>
    </source>
</evidence>
<sequence>MDQQEIFDQLIAKDTKEALATFHVIEAASKESPLYANNLSFFLPALTCEKACGRGRAFKFFMLNAKWDNEEIIEKHLLELLAILNDPNAPVVRQCLLYLPYLVAAKPALIPTIQAKLDSLILDDYKESMQELIKKDIAKVRLQFG</sequence>
<dbReference type="AlphaFoldDB" id="A0A1L8SVF6"/>
<reference evidence="1 2" key="1">
    <citation type="submission" date="2014-12" db="EMBL/GenBank/DDBJ databases">
        <title>Draft genome sequences of 29 type strains of Enterococci.</title>
        <authorList>
            <person name="Zhong Z."/>
            <person name="Sun Z."/>
            <person name="Liu W."/>
            <person name="Zhang W."/>
            <person name="Zhang H."/>
        </authorList>
    </citation>
    <scope>NUCLEOTIDE SEQUENCE [LARGE SCALE GENOMIC DNA]</scope>
    <source>
        <strain evidence="1 2">DSM 22802</strain>
    </source>
</reference>
<organism evidence="1 2">
    <name type="scientific">Enterococcus devriesei</name>
    <dbReference type="NCBI Taxonomy" id="319970"/>
    <lineage>
        <taxon>Bacteria</taxon>
        <taxon>Bacillati</taxon>
        <taxon>Bacillota</taxon>
        <taxon>Bacilli</taxon>
        <taxon>Lactobacillales</taxon>
        <taxon>Enterococcaceae</taxon>
        <taxon>Enterococcus</taxon>
    </lineage>
</organism>
<dbReference type="STRING" id="319970.RV00_GL002195"/>
<keyword evidence="2" id="KW-1185">Reference proteome</keyword>
<protein>
    <recommendedName>
        <fullName evidence="3">SufBD protein</fullName>
    </recommendedName>
</protein>